<evidence type="ECO:0000256" key="5">
    <source>
        <dbReference type="ARBA" id="ARBA00022737"/>
    </source>
</evidence>
<comment type="similarity">
    <text evidence="2 11">Belongs to the mitochondrial carrier (TC 2.A.29) family.</text>
</comment>
<dbReference type="PROSITE" id="PS50920">
    <property type="entry name" value="SOLCAR"/>
    <property type="match status" value="3"/>
</dbReference>
<keyword evidence="9 10" id="KW-0472">Membrane</keyword>
<evidence type="ECO:0000256" key="1">
    <source>
        <dbReference type="ARBA" id="ARBA00004448"/>
    </source>
</evidence>
<organism evidence="14 15">
    <name type="scientific">Vanrija albida</name>
    <dbReference type="NCBI Taxonomy" id="181172"/>
    <lineage>
        <taxon>Eukaryota</taxon>
        <taxon>Fungi</taxon>
        <taxon>Dikarya</taxon>
        <taxon>Basidiomycota</taxon>
        <taxon>Agaricomycotina</taxon>
        <taxon>Tremellomycetes</taxon>
        <taxon>Trichosporonales</taxon>
        <taxon>Trichosporonaceae</taxon>
        <taxon>Vanrija</taxon>
    </lineage>
</organism>
<dbReference type="InterPro" id="IPR002167">
    <property type="entry name" value="GDC-like"/>
</dbReference>
<proteinExistence type="inferred from homology"/>
<evidence type="ECO:0000256" key="8">
    <source>
        <dbReference type="ARBA" id="ARBA00023128"/>
    </source>
</evidence>
<name>A0ABR3Q557_9TREE</name>
<dbReference type="PRINTS" id="PR00928">
    <property type="entry name" value="GRAVESDC"/>
</dbReference>
<dbReference type="GeneID" id="95984721"/>
<evidence type="ECO:0000256" key="4">
    <source>
        <dbReference type="ARBA" id="ARBA00022692"/>
    </source>
</evidence>
<gene>
    <name evidence="14" type="primary">LEU5</name>
    <name evidence="14" type="ORF">Q8F55_003678</name>
</gene>
<keyword evidence="5" id="KW-0677">Repeat</keyword>
<dbReference type="PRINTS" id="PR00926">
    <property type="entry name" value="MITOCARRIER"/>
</dbReference>
<dbReference type="InterPro" id="IPR023395">
    <property type="entry name" value="MCP_dom_sf"/>
</dbReference>
<keyword evidence="8" id="KW-0496">Mitochondrion</keyword>
<dbReference type="InterPro" id="IPR018108">
    <property type="entry name" value="MCP_transmembrane"/>
</dbReference>
<accession>A0ABR3Q557</accession>
<reference evidence="14 15" key="1">
    <citation type="submission" date="2023-08" db="EMBL/GenBank/DDBJ databases">
        <title>Annotated Genome Sequence of Vanrija albida AlHP1.</title>
        <authorList>
            <person name="Herzog R."/>
        </authorList>
    </citation>
    <scope>NUCLEOTIDE SEQUENCE [LARGE SCALE GENOMIC DNA]</scope>
    <source>
        <strain evidence="14 15">AlHP1</strain>
    </source>
</reference>
<keyword evidence="6" id="KW-0999">Mitochondrion inner membrane</keyword>
<feature type="region of interest" description="Disordered" evidence="12">
    <location>
        <begin position="1"/>
        <end position="20"/>
    </location>
</feature>
<evidence type="ECO:0000256" key="7">
    <source>
        <dbReference type="ARBA" id="ARBA00022989"/>
    </source>
</evidence>
<feature type="compositionally biased region" description="Polar residues" evidence="12">
    <location>
        <begin position="11"/>
        <end position="20"/>
    </location>
</feature>
<comment type="subcellular location">
    <subcellularLocation>
        <location evidence="1">Mitochondrion inner membrane</location>
        <topology evidence="1">Multi-pass membrane protein</topology>
    </subcellularLocation>
</comment>
<feature type="repeat" description="Solcar" evidence="10">
    <location>
        <begin position="41"/>
        <end position="132"/>
    </location>
</feature>
<keyword evidence="3 11" id="KW-0813">Transport</keyword>
<evidence type="ECO:0000256" key="10">
    <source>
        <dbReference type="PROSITE-ProRule" id="PRU00282"/>
    </source>
</evidence>
<dbReference type="InterPro" id="IPR002067">
    <property type="entry name" value="MCP"/>
</dbReference>
<evidence type="ECO:0000256" key="6">
    <source>
        <dbReference type="ARBA" id="ARBA00022792"/>
    </source>
</evidence>
<keyword evidence="15" id="KW-1185">Reference proteome</keyword>
<feature type="transmembrane region" description="Helical" evidence="13">
    <location>
        <begin position="217"/>
        <end position="241"/>
    </location>
</feature>
<evidence type="ECO:0000256" key="9">
    <source>
        <dbReference type="ARBA" id="ARBA00023136"/>
    </source>
</evidence>
<protein>
    <submittedName>
        <fullName evidence="14">Coenzyme A transporter</fullName>
    </submittedName>
</protein>
<evidence type="ECO:0000313" key="15">
    <source>
        <dbReference type="Proteomes" id="UP001565368"/>
    </source>
</evidence>
<keyword evidence="7 13" id="KW-1133">Transmembrane helix</keyword>
<dbReference type="Gene3D" id="1.50.40.10">
    <property type="entry name" value="Mitochondrial carrier domain"/>
    <property type="match status" value="1"/>
</dbReference>
<feature type="repeat" description="Solcar" evidence="10">
    <location>
        <begin position="143"/>
        <end position="245"/>
    </location>
</feature>
<evidence type="ECO:0000256" key="12">
    <source>
        <dbReference type="SAM" id="MobiDB-lite"/>
    </source>
</evidence>
<dbReference type="PANTHER" id="PTHR24089">
    <property type="entry name" value="SOLUTE CARRIER FAMILY 25"/>
    <property type="match status" value="1"/>
</dbReference>
<dbReference type="EMBL" id="JBBXJM010000003">
    <property type="protein sequence ID" value="KAL1409682.1"/>
    <property type="molecule type" value="Genomic_DNA"/>
</dbReference>
<feature type="repeat" description="Solcar" evidence="10">
    <location>
        <begin position="256"/>
        <end position="343"/>
    </location>
</feature>
<comment type="caution">
    <text evidence="14">The sequence shown here is derived from an EMBL/GenBank/DDBJ whole genome shotgun (WGS) entry which is preliminary data.</text>
</comment>
<keyword evidence="4 10" id="KW-0812">Transmembrane</keyword>
<evidence type="ECO:0000256" key="3">
    <source>
        <dbReference type="ARBA" id="ARBA00022448"/>
    </source>
</evidence>
<evidence type="ECO:0000313" key="14">
    <source>
        <dbReference type="EMBL" id="KAL1409682.1"/>
    </source>
</evidence>
<evidence type="ECO:0000256" key="13">
    <source>
        <dbReference type="SAM" id="Phobius"/>
    </source>
</evidence>
<sequence>MAGYSAGDSVSPATTETTPQAITRLWNESRHRAKTDKQSWDYVITSGVVGGIAGCVAKTAIAPLDRVKILFQTSNTDFRKYAGTPAGLLHATAKIYHTTGIRGLLQGHSATLLRVFPYAGIKFMFYDWIEKILIPSPEMWTPGRYFLSGASSGVAAVLLTYPMELVRVRMAYQTSASERTTLRQAIKIIYKEAEVKPTGPSTSGVSAFTRSLPFYPFYRGFSVTLLGMIPYAGVSFLTYGTMKSKLPDYVPYFRNRHTQRDLFCGAVAGLISQTASYPFEVVRRRMQVGGAKGGQGVSWRQAVQAIYASRGWRGFYVGLTIGYIKVVPMTSISFATWQLLKRLLDL</sequence>
<feature type="transmembrane region" description="Helical" evidence="13">
    <location>
        <begin position="315"/>
        <end position="340"/>
    </location>
</feature>
<evidence type="ECO:0000256" key="2">
    <source>
        <dbReference type="ARBA" id="ARBA00006375"/>
    </source>
</evidence>
<dbReference type="RefSeq" id="XP_069209626.1">
    <property type="nucleotide sequence ID" value="XM_069352208.1"/>
</dbReference>
<dbReference type="Proteomes" id="UP001565368">
    <property type="component" value="Unassembled WGS sequence"/>
</dbReference>
<dbReference type="SUPFAM" id="SSF103506">
    <property type="entry name" value="Mitochondrial carrier"/>
    <property type="match status" value="1"/>
</dbReference>
<dbReference type="Pfam" id="PF00153">
    <property type="entry name" value="Mito_carr"/>
    <property type="match status" value="3"/>
</dbReference>
<evidence type="ECO:0000256" key="11">
    <source>
        <dbReference type="RuleBase" id="RU000488"/>
    </source>
</evidence>